<gene>
    <name evidence="3" type="ORF">JOD45_002441</name>
</gene>
<dbReference type="EMBL" id="JAFBER010000017">
    <property type="protein sequence ID" value="MBM7646215.1"/>
    <property type="molecule type" value="Genomic_DNA"/>
</dbReference>
<dbReference type="InterPro" id="IPR036388">
    <property type="entry name" value="WH-like_DNA-bd_sf"/>
</dbReference>
<dbReference type="PRINTS" id="PR00778">
    <property type="entry name" value="HTHARSR"/>
</dbReference>
<evidence type="ECO:0000313" key="4">
    <source>
        <dbReference type="Proteomes" id="UP000808914"/>
    </source>
</evidence>
<dbReference type="SMART" id="SM00418">
    <property type="entry name" value="HTH_ARSR"/>
    <property type="match status" value="1"/>
</dbReference>
<dbReference type="RefSeq" id="WP_239549242.1">
    <property type="nucleotide sequence ID" value="NZ_JAFBER010000017.1"/>
</dbReference>
<sequence length="235" mass="25882">MEMYSGISDTASLIGDPTRLSILISLADGRALTASELAKMAKVTPQTASAHLSKLVQGSLITVETQGRHRYYSLASQEVAHAIEAVAAISPPLQVRSLRESSRKKALSFARTCYGHLAGKLGVALTNALLKHGYFRDLGEVYEVTGEGKQWLRQFGIDPLPKNIDFNAVPHHIDWTVRKHHIAGPLALAITERLFELGWIKRGSIQRSVQITEIGHTKMLETFGIDTDALQQKNF</sequence>
<dbReference type="PROSITE" id="PS50987">
    <property type="entry name" value="HTH_ARSR_2"/>
    <property type="match status" value="1"/>
</dbReference>
<comment type="caution">
    <text evidence="3">The sequence shown here is derived from an EMBL/GenBank/DDBJ whole genome shotgun (WGS) entry which is preliminary data.</text>
</comment>
<dbReference type="Pfam" id="PF12840">
    <property type="entry name" value="HTH_20"/>
    <property type="match status" value="1"/>
</dbReference>
<reference evidence="3 4" key="1">
    <citation type="submission" date="2021-01" db="EMBL/GenBank/DDBJ databases">
        <title>Genomic Encyclopedia of Type Strains, Phase IV (KMG-IV): sequencing the most valuable type-strain genomes for metagenomic binning, comparative biology and taxonomic classification.</title>
        <authorList>
            <person name="Goeker M."/>
        </authorList>
    </citation>
    <scope>NUCLEOTIDE SEQUENCE [LARGE SCALE GENOMIC DNA]</scope>
    <source>
        <strain evidence="3 4">DSM 28236</strain>
    </source>
</reference>
<keyword evidence="1 3" id="KW-0238">DNA-binding</keyword>
<organism evidence="3 4">
    <name type="scientific">Scopulibacillus daqui</name>
    <dbReference type="NCBI Taxonomy" id="1469162"/>
    <lineage>
        <taxon>Bacteria</taxon>
        <taxon>Bacillati</taxon>
        <taxon>Bacillota</taxon>
        <taxon>Bacilli</taxon>
        <taxon>Bacillales</taxon>
        <taxon>Sporolactobacillaceae</taxon>
        <taxon>Scopulibacillus</taxon>
    </lineage>
</organism>
<dbReference type="PANTHER" id="PTHR39168">
    <property type="entry name" value="TRANSCRIPTIONAL REGULATOR-RELATED"/>
    <property type="match status" value="1"/>
</dbReference>
<dbReference type="Gene3D" id="1.10.10.10">
    <property type="entry name" value="Winged helix-like DNA-binding domain superfamily/Winged helix DNA-binding domain"/>
    <property type="match status" value="1"/>
</dbReference>
<dbReference type="Proteomes" id="UP000808914">
    <property type="component" value="Unassembled WGS sequence"/>
</dbReference>
<evidence type="ECO:0000259" key="2">
    <source>
        <dbReference type="PROSITE" id="PS50987"/>
    </source>
</evidence>
<accession>A0ABS2Q317</accession>
<name>A0ABS2Q317_9BACL</name>
<dbReference type="GO" id="GO:0003677">
    <property type="term" value="F:DNA binding"/>
    <property type="evidence" value="ECO:0007669"/>
    <property type="project" value="UniProtKB-KW"/>
</dbReference>
<dbReference type="SUPFAM" id="SSF46785">
    <property type="entry name" value="Winged helix' DNA-binding domain"/>
    <property type="match status" value="1"/>
</dbReference>
<evidence type="ECO:0000313" key="3">
    <source>
        <dbReference type="EMBL" id="MBM7646215.1"/>
    </source>
</evidence>
<keyword evidence="4" id="KW-1185">Reference proteome</keyword>
<feature type="domain" description="HTH arsR-type" evidence="2">
    <location>
        <begin position="1"/>
        <end position="94"/>
    </location>
</feature>
<dbReference type="InterPro" id="IPR011991">
    <property type="entry name" value="ArsR-like_HTH"/>
</dbReference>
<evidence type="ECO:0000256" key="1">
    <source>
        <dbReference type="ARBA" id="ARBA00023125"/>
    </source>
</evidence>
<dbReference type="InterPro" id="IPR001845">
    <property type="entry name" value="HTH_ArsR_DNA-bd_dom"/>
</dbReference>
<dbReference type="NCBIfam" id="NF033788">
    <property type="entry name" value="HTH_metalloreg"/>
    <property type="match status" value="1"/>
</dbReference>
<protein>
    <submittedName>
        <fullName evidence="3">DNA-binding transcriptional ArsR family regulator</fullName>
    </submittedName>
</protein>
<dbReference type="InterPro" id="IPR036390">
    <property type="entry name" value="WH_DNA-bd_sf"/>
</dbReference>
<proteinExistence type="predicted"/>
<dbReference type="PANTHER" id="PTHR39168:SF1">
    <property type="entry name" value="TRANSCRIPTIONAL REGULATORY PROTEIN"/>
    <property type="match status" value="1"/>
</dbReference>
<dbReference type="CDD" id="cd00090">
    <property type="entry name" value="HTH_ARSR"/>
    <property type="match status" value="1"/>
</dbReference>
<dbReference type="InterPro" id="IPR052543">
    <property type="entry name" value="HTH_Metal-responsive_Reg"/>
</dbReference>